<feature type="compositionally biased region" description="Low complexity" evidence="1">
    <location>
        <begin position="345"/>
        <end position="360"/>
    </location>
</feature>
<gene>
    <name evidence="2" type="ORF">DN069_14540</name>
</gene>
<evidence type="ECO:0000256" key="1">
    <source>
        <dbReference type="SAM" id="MobiDB-lite"/>
    </source>
</evidence>
<keyword evidence="3" id="KW-1185">Reference proteome</keyword>
<sequence>MQADATAELTETGEVTESAEAAEAAQVTAAAEVAEEPATVAAVTSADAPAEDAKAADAAAAEEPSVAAPVRHSGDRIARRYRLEECTTSNEVFSSWRAVDEKLRRAVGIHLIAAAHPRAKRVLAAARQAALLGDPRFVQVLDAVVDGDIVYVVREWLPDATGLDTLLLAEPLEPYEAYQLVRQLADAMNAAHRRGLAHLRLTPASVLRTDSGQHRIDGLAVNAALRGIESDDKTDAALQDTRAIGALLFASLTHRWPYPEGGHGLRGLPRDLGTVPAERVKAGVHRGLSDLTARTLCTPPGGKLTPITTPEELAKAIAELPKVRQPEPEPLVLPSYPSNRDAGRRPGAAASSAATTVTPSVPRPPRPPQAPPAPQPALPGRSGKALKWAVSLVVLGAIALGSWGTAEALMSRNNAGSTDTQLSQGQGGQSGGGHQSGQGNTGRSLKQLSLSSDSEFSPLDVPIAGAKAPMAIDGKSDTAWITSSYNGYPNFGNLPTRKDGSGIVVDLGSVQSVSEVKVLLPFAGQAQEILAAPAGATSEPLDLSGFTQRISNDGLLAGTSLDSGVLAKPVQTRYVLIHVTSLPADASQPGNYRGGISEIQVLG</sequence>
<dbReference type="Gene3D" id="1.10.510.10">
    <property type="entry name" value="Transferase(Phosphotransferase) domain 1"/>
    <property type="match status" value="1"/>
</dbReference>
<feature type="compositionally biased region" description="Pro residues" evidence="1">
    <location>
        <begin position="361"/>
        <end position="377"/>
    </location>
</feature>
<dbReference type="GO" id="GO:0004674">
    <property type="term" value="F:protein serine/threonine kinase activity"/>
    <property type="evidence" value="ECO:0007669"/>
    <property type="project" value="UniProtKB-KW"/>
</dbReference>
<keyword evidence="2" id="KW-0723">Serine/threonine-protein kinase</keyword>
<feature type="region of interest" description="Disordered" evidence="1">
    <location>
        <begin position="1"/>
        <end position="24"/>
    </location>
</feature>
<feature type="compositionally biased region" description="Low complexity" evidence="1">
    <location>
        <begin position="10"/>
        <end position="24"/>
    </location>
</feature>
<keyword evidence="2" id="KW-0418">Kinase</keyword>
<dbReference type="CDD" id="cd13973">
    <property type="entry name" value="PK_MviN-like"/>
    <property type="match status" value="1"/>
</dbReference>
<name>A0A2X0KDC7_9ACTN</name>
<dbReference type="EMBL" id="QKYN01000055">
    <property type="protein sequence ID" value="RAG84940.1"/>
    <property type="molecule type" value="Genomic_DNA"/>
</dbReference>
<dbReference type="InterPro" id="IPR008979">
    <property type="entry name" value="Galactose-bd-like_sf"/>
</dbReference>
<evidence type="ECO:0000313" key="3">
    <source>
        <dbReference type="Proteomes" id="UP000248889"/>
    </source>
</evidence>
<dbReference type="Gene3D" id="3.30.200.20">
    <property type="entry name" value="Phosphorylase Kinase, domain 1"/>
    <property type="match status" value="1"/>
</dbReference>
<dbReference type="Gene3D" id="2.60.120.260">
    <property type="entry name" value="Galactose-binding domain-like"/>
    <property type="match status" value="1"/>
</dbReference>
<reference evidence="2 3" key="1">
    <citation type="submission" date="2018-06" db="EMBL/GenBank/DDBJ databases">
        <title>Streptacidiphilus pinicola sp. nov., isolated from pine grove soil.</title>
        <authorList>
            <person name="Roh S.G."/>
            <person name="Park S."/>
            <person name="Kim M.-K."/>
            <person name="Yun B.-R."/>
            <person name="Park J."/>
            <person name="Kim M.J."/>
            <person name="Kim Y.S."/>
            <person name="Kim S.B."/>
        </authorList>
    </citation>
    <scope>NUCLEOTIDE SEQUENCE [LARGE SCALE GENOMIC DNA]</scope>
    <source>
        <strain evidence="2 3">MMS16-CNU450</strain>
    </source>
</reference>
<protein>
    <submittedName>
        <fullName evidence="2">Serine/threonine protein kinase</fullName>
    </submittedName>
</protein>
<dbReference type="AlphaFoldDB" id="A0A2X0KDC7"/>
<dbReference type="Proteomes" id="UP000248889">
    <property type="component" value="Unassembled WGS sequence"/>
</dbReference>
<comment type="caution">
    <text evidence="2">The sequence shown here is derived from an EMBL/GenBank/DDBJ whole genome shotgun (WGS) entry which is preliminary data.</text>
</comment>
<organism evidence="2 3">
    <name type="scientific">Streptacidiphilus pinicola</name>
    <dbReference type="NCBI Taxonomy" id="2219663"/>
    <lineage>
        <taxon>Bacteria</taxon>
        <taxon>Bacillati</taxon>
        <taxon>Actinomycetota</taxon>
        <taxon>Actinomycetes</taxon>
        <taxon>Kitasatosporales</taxon>
        <taxon>Streptomycetaceae</taxon>
        <taxon>Streptacidiphilus</taxon>
    </lineage>
</organism>
<dbReference type="InterPro" id="IPR011009">
    <property type="entry name" value="Kinase-like_dom_sf"/>
</dbReference>
<dbReference type="SUPFAM" id="SSF56112">
    <property type="entry name" value="Protein kinase-like (PK-like)"/>
    <property type="match status" value="1"/>
</dbReference>
<feature type="region of interest" description="Disordered" evidence="1">
    <location>
        <begin position="320"/>
        <end position="381"/>
    </location>
</feature>
<proteinExistence type="predicted"/>
<dbReference type="OrthoDB" id="9786339at2"/>
<feature type="region of interest" description="Disordered" evidence="1">
    <location>
        <begin position="414"/>
        <end position="451"/>
    </location>
</feature>
<dbReference type="SUPFAM" id="SSF49785">
    <property type="entry name" value="Galactose-binding domain-like"/>
    <property type="match status" value="1"/>
</dbReference>
<keyword evidence="2" id="KW-0808">Transferase</keyword>
<evidence type="ECO:0000313" key="2">
    <source>
        <dbReference type="EMBL" id="RAG84940.1"/>
    </source>
</evidence>
<accession>A0A2X0KDC7</accession>
<feature type="compositionally biased region" description="Gly residues" evidence="1">
    <location>
        <begin position="425"/>
        <end position="440"/>
    </location>
</feature>